<dbReference type="InterPro" id="IPR007895">
    <property type="entry name" value="MASE1"/>
</dbReference>
<feature type="domain" description="Histidine kinase/HSP90-like ATPase" evidence="21">
    <location>
        <begin position="445"/>
        <end position="542"/>
    </location>
</feature>
<keyword evidence="10" id="KW-0808">Transferase</keyword>
<keyword evidence="14" id="KW-0408">Iron</keyword>
<dbReference type="AlphaFoldDB" id="A0A5C8KNZ7"/>
<sequence length="546" mass="58482">MVVADRDMDTGRGRVGAHGGTAMTARGQKVKFALWVVAYVLAWVALFQFAREVWFLPAGLRLAALWITPRRHWVWLALGDFAAIAIINLLTLEVVDAWTMVALVFLPWPLYAAAVLLLRPGNPPGPPDSPLAMARLLGAGLVGAILVAPLISTFHGPVAYQNPGLASALGHLFGDFAGQLMLAPLIVLAALGTLERIRWKLLGRDAVLSLVPTAILAAVLLLSHEDDVVFGYLLSFAPLLFLAFRHGWVGAACGVAGMGVLLEFAFHLHPSAVIQTPLQIGLAATAVCALVLGAAITALRQSHALLAERNRALVDSNQALGAMTSEMRDMARRLSRLQEQGQRELAAELHDELGQAVTALATRLSLAQRRGREPEVEALLGSLRLQAQQIHESLRRVLRQLRPAVLDAYGLQRALSEGPLRDLLADAGVRLETSLIGDVDALDEDATTAIYRIAQEAVTNCVRHANARAFELRLWVGRSEVRGNFKVLLVLSDDGVGIPAQGAGEGLGLGGIRTRVLALGGAYTFRTGADGTRHEIEFGCAGSSTR</sequence>
<keyword evidence="8" id="KW-0479">Metal-binding</keyword>
<evidence type="ECO:0000256" key="3">
    <source>
        <dbReference type="ARBA" id="ARBA00004496"/>
    </source>
</evidence>
<comment type="cofactor">
    <cofactor evidence="2">
        <name>[4Fe-4S] cluster</name>
        <dbReference type="ChEBI" id="CHEBI:49883"/>
    </cofactor>
</comment>
<dbReference type="Gene3D" id="1.20.5.1930">
    <property type="match status" value="1"/>
</dbReference>
<keyword evidence="11 20" id="KW-0812">Transmembrane</keyword>
<gene>
    <name evidence="22" type="ORF">FU658_09080</name>
</gene>
<feature type="transmembrane region" description="Helical" evidence="20">
    <location>
        <begin position="280"/>
        <end position="299"/>
    </location>
</feature>
<dbReference type="PRINTS" id="PR00344">
    <property type="entry name" value="BCTRLSENSOR"/>
</dbReference>
<dbReference type="EMBL" id="VRTS01000005">
    <property type="protein sequence ID" value="TXK62368.1"/>
    <property type="molecule type" value="Genomic_DNA"/>
</dbReference>
<dbReference type="PANTHER" id="PTHR24421">
    <property type="entry name" value="NITRATE/NITRITE SENSOR PROTEIN NARX-RELATED"/>
    <property type="match status" value="1"/>
</dbReference>
<dbReference type="Pfam" id="PF07730">
    <property type="entry name" value="HisKA_3"/>
    <property type="match status" value="1"/>
</dbReference>
<evidence type="ECO:0000256" key="17">
    <source>
        <dbReference type="ARBA" id="ARBA00023136"/>
    </source>
</evidence>
<organism evidence="22 23">
    <name type="scientific">Alkalisalibacterium limincola</name>
    <dbReference type="NCBI Taxonomy" id="2699169"/>
    <lineage>
        <taxon>Bacteria</taxon>
        <taxon>Pseudomonadati</taxon>
        <taxon>Pseudomonadota</taxon>
        <taxon>Gammaproteobacteria</taxon>
        <taxon>Lysobacterales</taxon>
        <taxon>Lysobacteraceae</taxon>
        <taxon>Alkalisalibacterium</taxon>
    </lineage>
</organism>
<evidence type="ECO:0000256" key="16">
    <source>
        <dbReference type="ARBA" id="ARBA00023014"/>
    </source>
</evidence>
<dbReference type="Pfam" id="PF05231">
    <property type="entry name" value="MASE1"/>
    <property type="match status" value="1"/>
</dbReference>
<evidence type="ECO:0000256" key="11">
    <source>
        <dbReference type="ARBA" id="ARBA00022692"/>
    </source>
</evidence>
<keyword evidence="15" id="KW-0902">Two-component regulatory system</keyword>
<feature type="transmembrane region" description="Helical" evidence="20">
    <location>
        <begin position="228"/>
        <end position="244"/>
    </location>
</feature>
<evidence type="ECO:0000256" key="18">
    <source>
        <dbReference type="ARBA" id="ARBA00024827"/>
    </source>
</evidence>
<evidence type="ECO:0000313" key="23">
    <source>
        <dbReference type="Proteomes" id="UP000321248"/>
    </source>
</evidence>
<evidence type="ECO:0000256" key="15">
    <source>
        <dbReference type="ARBA" id="ARBA00023012"/>
    </source>
</evidence>
<dbReference type="GO" id="GO:0000155">
    <property type="term" value="F:phosphorelay sensor kinase activity"/>
    <property type="evidence" value="ECO:0007669"/>
    <property type="project" value="InterPro"/>
</dbReference>
<dbReference type="Proteomes" id="UP000321248">
    <property type="component" value="Unassembled WGS sequence"/>
</dbReference>
<dbReference type="GO" id="GO:0046983">
    <property type="term" value="F:protein dimerization activity"/>
    <property type="evidence" value="ECO:0007669"/>
    <property type="project" value="InterPro"/>
</dbReference>
<keyword evidence="13 20" id="KW-1133">Transmembrane helix</keyword>
<keyword evidence="9" id="KW-0963">Cytoplasm</keyword>
<feature type="transmembrane region" description="Helical" evidence="20">
    <location>
        <begin position="172"/>
        <end position="194"/>
    </location>
</feature>
<evidence type="ECO:0000256" key="4">
    <source>
        <dbReference type="ARBA" id="ARBA00004651"/>
    </source>
</evidence>
<dbReference type="InterPro" id="IPR011712">
    <property type="entry name" value="Sig_transdc_His_kin_sub3_dim/P"/>
</dbReference>
<dbReference type="InterPro" id="IPR050482">
    <property type="entry name" value="Sensor_HK_TwoCompSys"/>
</dbReference>
<feature type="transmembrane region" description="Helical" evidence="20">
    <location>
        <begin position="130"/>
        <end position="152"/>
    </location>
</feature>
<dbReference type="OrthoDB" id="9797605at2"/>
<feature type="transmembrane region" description="Helical" evidence="20">
    <location>
        <begin position="72"/>
        <end position="91"/>
    </location>
</feature>
<dbReference type="Pfam" id="PF02518">
    <property type="entry name" value="HATPase_c"/>
    <property type="match status" value="1"/>
</dbReference>
<comment type="caution">
    <text evidence="22">The sequence shown here is derived from an EMBL/GenBank/DDBJ whole genome shotgun (WGS) entry which is preliminary data.</text>
</comment>
<evidence type="ECO:0000256" key="7">
    <source>
        <dbReference type="ARBA" id="ARBA00022475"/>
    </source>
</evidence>
<evidence type="ECO:0000313" key="22">
    <source>
        <dbReference type="EMBL" id="TXK62368.1"/>
    </source>
</evidence>
<dbReference type="GO" id="GO:0051539">
    <property type="term" value="F:4 iron, 4 sulfur cluster binding"/>
    <property type="evidence" value="ECO:0007669"/>
    <property type="project" value="UniProtKB-KW"/>
</dbReference>
<dbReference type="InterPro" id="IPR036890">
    <property type="entry name" value="HATPase_C_sf"/>
</dbReference>
<keyword evidence="12" id="KW-0418">Kinase</keyword>
<keyword evidence="17 20" id="KW-0472">Membrane</keyword>
<comment type="subcellular location">
    <subcellularLocation>
        <location evidence="4">Cell membrane</location>
        <topology evidence="4">Multi-pass membrane protein</topology>
    </subcellularLocation>
    <subcellularLocation>
        <location evidence="3">Cytoplasm</location>
    </subcellularLocation>
</comment>
<dbReference type="GO" id="GO:0005737">
    <property type="term" value="C:cytoplasm"/>
    <property type="evidence" value="ECO:0007669"/>
    <property type="project" value="UniProtKB-SubCell"/>
</dbReference>
<dbReference type="PANTHER" id="PTHR24421:SF58">
    <property type="entry name" value="SIGNAL TRANSDUCTION HISTIDINE-PROTEIN KINASE_PHOSPHATASE UHPB"/>
    <property type="match status" value="1"/>
</dbReference>
<dbReference type="SMART" id="SM00387">
    <property type="entry name" value="HATPase_c"/>
    <property type="match status" value="1"/>
</dbReference>
<dbReference type="SUPFAM" id="SSF55874">
    <property type="entry name" value="ATPase domain of HSP90 chaperone/DNA topoisomerase II/histidine kinase"/>
    <property type="match status" value="1"/>
</dbReference>
<evidence type="ECO:0000256" key="2">
    <source>
        <dbReference type="ARBA" id="ARBA00001966"/>
    </source>
</evidence>
<evidence type="ECO:0000256" key="5">
    <source>
        <dbReference type="ARBA" id="ARBA00012438"/>
    </source>
</evidence>
<evidence type="ECO:0000256" key="13">
    <source>
        <dbReference type="ARBA" id="ARBA00022989"/>
    </source>
</evidence>
<evidence type="ECO:0000256" key="12">
    <source>
        <dbReference type="ARBA" id="ARBA00022777"/>
    </source>
</evidence>
<keyword evidence="23" id="KW-1185">Reference proteome</keyword>
<evidence type="ECO:0000256" key="1">
    <source>
        <dbReference type="ARBA" id="ARBA00000085"/>
    </source>
</evidence>
<evidence type="ECO:0000256" key="19">
    <source>
        <dbReference type="ARBA" id="ARBA00030800"/>
    </source>
</evidence>
<proteinExistence type="predicted"/>
<evidence type="ECO:0000256" key="8">
    <source>
        <dbReference type="ARBA" id="ARBA00022485"/>
    </source>
</evidence>
<feature type="transmembrane region" description="Helical" evidence="20">
    <location>
        <begin position="32"/>
        <end position="51"/>
    </location>
</feature>
<feature type="transmembrane region" description="Helical" evidence="20">
    <location>
        <begin position="249"/>
        <end position="268"/>
    </location>
</feature>
<reference evidence="22 23" key="1">
    <citation type="submission" date="2019-08" db="EMBL/GenBank/DDBJ databases">
        <authorList>
            <person name="Karlyshev A.V."/>
        </authorList>
    </citation>
    <scope>NUCLEOTIDE SEQUENCE [LARGE SCALE GENOMIC DNA]</scope>
    <source>
        <strain evidence="22 23">Alg18-2.2</strain>
    </source>
</reference>
<dbReference type="InterPro" id="IPR004358">
    <property type="entry name" value="Sig_transdc_His_kin-like_C"/>
</dbReference>
<dbReference type="Gene3D" id="3.30.565.10">
    <property type="entry name" value="Histidine kinase-like ATPase, C-terminal domain"/>
    <property type="match status" value="1"/>
</dbReference>
<feature type="transmembrane region" description="Helical" evidence="20">
    <location>
        <begin position="97"/>
        <end position="118"/>
    </location>
</feature>
<evidence type="ECO:0000256" key="14">
    <source>
        <dbReference type="ARBA" id="ARBA00023004"/>
    </source>
</evidence>
<evidence type="ECO:0000256" key="20">
    <source>
        <dbReference type="SAM" id="Phobius"/>
    </source>
</evidence>
<dbReference type="InterPro" id="IPR003594">
    <property type="entry name" value="HATPase_dom"/>
</dbReference>
<comment type="catalytic activity">
    <reaction evidence="1">
        <text>ATP + protein L-histidine = ADP + protein N-phospho-L-histidine.</text>
        <dbReference type="EC" id="2.7.13.3"/>
    </reaction>
</comment>
<name>A0A5C8KNZ7_9GAMM</name>
<evidence type="ECO:0000256" key="6">
    <source>
        <dbReference type="ARBA" id="ARBA00017322"/>
    </source>
</evidence>
<evidence type="ECO:0000256" key="9">
    <source>
        <dbReference type="ARBA" id="ARBA00022490"/>
    </source>
</evidence>
<dbReference type="GO" id="GO:0005886">
    <property type="term" value="C:plasma membrane"/>
    <property type="evidence" value="ECO:0007669"/>
    <property type="project" value="UniProtKB-SubCell"/>
</dbReference>
<feature type="transmembrane region" description="Helical" evidence="20">
    <location>
        <begin position="206"/>
        <end position="222"/>
    </location>
</feature>
<keyword evidence="8" id="KW-0004">4Fe-4S</keyword>
<protein>
    <recommendedName>
        <fullName evidence="6">Oxygen sensor histidine kinase NreB</fullName>
        <ecNumber evidence="5">2.7.13.3</ecNumber>
    </recommendedName>
    <alternativeName>
        <fullName evidence="19">Nitrogen regulation protein B</fullName>
    </alternativeName>
</protein>
<keyword evidence="16" id="KW-0411">Iron-sulfur</keyword>
<accession>A0A5C8KNZ7</accession>
<dbReference type="EC" id="2.7.13.3" evidence="5"/>
<keyword evidence="7" id="KW-1003">Cell membrane</keyword>
<comment type="function">
    <text evidence="18">Member of the two-component regulatory system NreB/NreC involved in the control of dissimilatory nitrate/nitrite reduction in response to oxygen. NreB functions as a direct oxygen sensor histidine kinase which is autophosphorylated, in the absence of oxygen, probably at the conserved histidine residue, and transfers its phosphate group probably to a conserved aspartate residue of NreC. NreB/NreC activates the expression of the nitrate (narGHJI) and nitrite (nir) reductase operons, as well as the putative nitrate transporter gene narT.</text>
</comment>
<evidence type="ECO:0000259" key="21">
    <source>
        <dbReference type="SMART" id="SM00387"/>
    </source>
</evidence>
<evidence type="ECO:0000256" key="10">
    <source>
        <dbReference type="ARBA" id="ARBA00022679"/>
    </source>
</evidence>